<keyword evidence="4" id="KW-1185">Reference proteome</keyword>
<keyword evidence="1" id="KW-1015">Disulfide bond</keyword>
<evidence type="ECO:0000313" key="4">
    <source>
        <dbReference type="Proteomes" id="UP000675881"/>
    </source>
</evidence>
<dbReference type="EMBL" id="HG994584">
    <property type="protein sequence ID" value="CAF2933905.1"/>
    <property type="molecule type" value="Genomic_DNA"/>
</dbReference>
<evidence type="ECO:0000313" key="3">
    <source>
        <dbReference type="EMBL" id="CAF2933905.1"/>
    </source>
</evidence>
<gene>
    <name evidence="3" type="ORF">LSAA_10801</name>
</gene>
<dbReference type="GO" id="GO:0004252">
    <property type="term" value="F:serine-type endopeptidase activity"/>
    <property type="evidence" value="ECO:0007669"/>
    <property type="project" value="InterPro"/>
</dbReference>
<sequence length="506" mass="56249">MKIQKKEQKCVAIRNYKKKESRSALVNVRLYPDCSYKLNYCHKKKEVRKVAHTYLSCFIIVREYIMWIRVSFLLLFFGVTYGQEETRLGLVGLTHLNKDPVGNSRIQPNNENNNQNTPVLSEIIDGASKGRARRLCCCSSTLQCPTVTNGKDDFFDYEEDRDLVGLGIINPRTANITTRIANFGANTPDHIQCPRGRTLCCYDNVISLLHLGNRCLSQNLENSASQTCSSKIPINGPTCGTRNFSPIQTSKGQSSPEEFPWTCLLLNQNNDFLGTCAIIPETYSNSLIGGTRKVITAAHKLNKLGPKDLLKVRVLEYDARGFNPPEMTRHVEHTVVKFLVHPDFNQKRLSNDIALLTLDRPIDLTPNGVNAACLPSCLDMFDAGTRCWVAGWGKDISTGQFKFIQNKVDVPLVNSRNCENLIKPALAQRSQTAARRFKLHESELCAGGVAGKDACDGDGGAPLVCQSREGLWHVVGLVAWGVGCAQKDVPGIYTKVSGLFPYENIF</sequence>
<evidence type="ECO:0000256" key="1">
    <source>
        <dbReference type="ARBA" id="ARBA00023157"/>
    </source>
</evidence>
<organism evidence="3 4">
    <name type="scientific">Lepeophtheirus salmonis</name>
    <name type="common">Salmon louse</name>
    <name type="synonym">Caligus salmonis</name>
    <dbReference type="NCBI Taxonomy" id="72036"/>
    <lineage>
        <taxon>Eukaryota</taxon>
        <taxon>Metazoa</taxon>
        <taxon>Ecdysozoa</taxon>
        <taxon>Arthropoda</taxon>
        <taxon>Crustacea</taxon>
        <taxon>Multicrustacea</taxon>
        <taxon>Hexanauplia</taxon>
        <taxon>Copepoda</taxon>
        <taxon>Siphonostomatoida</taxon>
        <taxon>Caligidae</taxon>
        <taxon>Lepeophtheirus</taxon>
    </lineage>
</organism>
<dbReference type="OrthoDB" id="6261922at2759"/>
<dbReference type="InterPro" id="IPR051487">
    <property type="entry name" value="Ser/Thr_Proteases_Immune/Dev"/>
</dbReference>
<dbReference type="PRINTS" id="PR00722">
    <property type="entry name" value="CHYMOTRYPSIN"/>
</dbReference>
<dbReference type="Pfam" id="PF00089">
    <property type="entry name" value="Trypsin"/>
    <property type="match status" value="1"/>
</dbReference>
<dbReference type="PROSITE" id="PS50240">
    <property type="entry name" value="TRYPSIN_DOM"/>
    <property type="match status" value="1"/>
</dbReference>
<dbReference type="Gene3D" id="2.40.10.10">
    <property type="entry name" value="Trypsin-like serine proteases"/>
    <property type="match status" value="2"/>
</dbReference>
<dbReference type="InterPro" id="IPR001254">
    <property type="entry name" value="Trypsin_dom"/>
</dbReference>
<reference evidence="3" key="1">
    <citation type="submission" date="2021-02" db="EMBL/GenBank/DDBJ databases">
        <authorList>
            <person name="Bekaert M."/>
        </authorList>
    </citation>
    <scope>NUCLEOTIDE SEQUENCE</scope>
    <source>
        <strain evidence="3">IoA-00</strain>
    </source>
</reference>
<dbReference type="PANTHER" id="PTHR24256">
    <property type="entry name" value="TRYPTASE-RELATED"/>
    <property type="match status" value="1"/>
</dbReference>
<dbReference type="InterPro" id="IPR043504">
    <property type="entry name" value="Peptidase_S1_PA_chymotrypsin"/>
</dbReference>
<evidence type="ECO:0000256" key="2">
    <source>
        <dbReference type="ARBA" id="ARBA00024195"/>
    </source>
</evidence>
<dbReference type="GO" id="GO:0006508">
    <property type="term" value="P:proteolysis"/>
    <property type="evidence" value="ECO:0007669"/>
    <property type="project" value="InterPro"/>
</dbReference>
<name>A0A7R8CU64_LEPSM</name>
<comment type="similarity">
    <text evidence="2">Belongs to the peptidase S1 family. CLIP subfamily.</text>
</comment>
<dbReference type="Proteomes" id="UP000675881">
    <property type="component" value="Chromosome 5"/>
</dbReference>
<dbReference type="InterPro" id="IPR001314">
    <property type="entry name" value="Peptidase_S1A"/>
</dbReference>
<dbReference type="SUPFAM" id="SSF50494">
    <property type="entry name" value="Trypsin-like serine proteases"/>
    <property type="match status" value="1"/>
</dbReference>
<dbReference type="FunFam" id="2.40.10.10:FF:000002">
    <property type="entry name" value="Transmembrane protease serine"/>
    <property type="match status" value="1"/>
</dbReference>
<accession>A0A7R8CU64</accession>
<dbReference type="AlphaFoldDB" id="A0A7R8CU64"/>
<dbReference type="CDD" id="cd00190">
    <property type="entry name" value="Tryp_SPc"/>
    <property type="match status" value="1"/>
</dbReference>
<proteinExistence type="inferred from homology"/>
<protein>
    <submittedName>
        <fullName evidence="3">(salmon louse) hypothetical protein</fullName>
    </submittedName>
</protein>
<dbReference type="InterPro" id="IPR009003">
    <property type="entry name" value="Peptidase_S1_PA"/>
</dbReference>
<dbReference type="SMART" id="SM00020">
    <property type="entry name" value="Tryp_SPc"/>
    <property type="match status" value="1"/>
</dbReference>